<organism evidence="6 7">
    <name type="scientific">Kangsaoukella pontilimi</name>
    <dbReference type="NCBI Taxonomy" id="2691042"/>
    <lineage>
        <taxon>Bacteria</taxon>
        <taxon>Pseudomonadati</taxon>
        <taxon>Pseudomonadota</taxon>
        <taxon>Alphaproteobacteria</taxon>
        <taxon>Rhodobacterales</taxon>
        <taxon>Paracoccaceae</taxon>
        <taxon>Kangsaoukella</taxon>
    </lineage>
</organism>
<evidence type="ECO:0000256" key="3">
    <source>
        <dbReference type="ARBA" id="ARBA00022989"/>
    </source>
</evidence>
<evidence type="ECO:0008006" key="8">
    <source>
        <dbReference type="Google" id="ProtNLM"/>
    </source>
</evidence>
<reference evidence="6 7" key="2">
    <citation type="submission" date="2020-03" db="EMBL/GenBank/DDBJ databases">
        <title>Kangsaoukella pontilimi gen. nov., sp. nov., a new member of the family Rhodobacteraceae isolated from a tidal mudflat.</title>
        <authorList>
            <person name="Kim I.S."/>
        </authorList>
    </citation>
    <scope>NUCLEOTIDE SEQUENCE [LARGE SCALE GENOMIC DNA]</scope>
    <source>
        <strain evidence="6 7">GH1-50</strain>
    </source>
</reference>
<keyword evidence="4 5" id="KW-0472">Membrane</keyword>
<dbReference type="InterPro" id="IPR023352">
    <property type="entry name" value="MAPEG-like_dom_sf"/>
</dbReference>
<dbReference type="EMBL" id="WUPT01000001">
    <property type="protein sequence ID" value="MXQ07561.1"/>
    <property type="molecule type" value="Genomic_DNA"/>
</dbReference>
<dbReference type="GO" id="GO:0016020">
    <property type="term" value="C:membrane"/>
    <property type="evidence" value="ECO:0007669"/>
    <property type="project" value="UniProtKB-SubCell"/>
</dbReference>
<dbReference type="RefSeq" id="WP_160763430.1">
    <property type="nucleotide sequence ID" value="NZ_WUPT01000001.1"/>
</dbReference>
<evidence type="ECO:0000256" key="4">
    <source>
        <dbReference type="ARBA" id="ARBA00023136"/>
    </source>
</evidence>
<feature type="transmembrane region" description="Helical" evidence="5">
    <location>
        <begin position="56"/>
        <end position="79"/>
    </location>
</feature>
<evidence type="ECO:0000313" key="7">
    <source>
        <dbReference type="Proteomes" id="UP000480350"/>
    </source>
</evidence>
<dbReference type="Pfam" id="PF01124">
    <property type="entry name" value="MAPEG"/>
    <property type="match status" value="1"/>
</dbReference>
<comment type="caution">
    <text evidence="6">The sequence shown here is derived from an EMBL/GenBank/DDBJ whole genome shotgun (WGS) entry which is preliminary data.</text>
</comment>
<keyword evidence="7" id="KW-1185">Reference proteome</keyword>
<name>A0A7C9J2F6_9RHOB</name>
<dbReference type="PANTHER" id="PTHR35814">
    <property type="match status" value="1"/>
</dbReference>
<comment type="subcellular location">
    <subcellularLocation>
        <location evidence="1">Membrane</location>
    </subcellularLocation>
</comment>
<protein>
    <recommendedName>
        <fullName evidence="8">Glutathione S-transferase</fullName>
    </recommendedName>
</protein>
<evidence type="ECO:0000256" key="5">
    <source>
        <dbReference type="SAM" id="Phobius"/>
    </source>
</evidence>
<keyword evidence="2 5" id="KW-0812">Transmembrane</keyword>
<feature type="transmembrane region" description="Helical" evidence="5">
    <location>
        <begin position="99"/>
        <end position="128"/>
    </location>
</feature>
<dbReference type="PANTHER" id="PTHR35814:SF1">
    <property type="entry name" value="GLUTATHIONE S-TRANSFERASE-RELATED"/>
    <property type="match status" value="1"/>
</dbReference>
<feature type="transmembrane region" description="Helical" evidence="5">
    <location>
        <begin position="6"/>
        <end position="26"/>
    </location>
</feature>
<evidence type="ECO:0000313" key="6">
    <source>
        <dbReference type="EMBL" id="MXQ07561.1"/>
    </source>
</evidence>
<accession>A0A7C9J2F6</accession>
<proteinExistence type="predicted"/>
<gene>
    <name evidence="6" type="ORF">GQ651_06850</name>
</gene>
<dbReference type="Proteomes" id="UP000480350">
    <property type="component" value="Unassembled WGS sequence"/>
</dbReference>
<reference evidence="6 7" key="1">
    <citation type="submission" date="2019-12" db="EMBL/GenBank/DDBJ databases">
        <authorList>
            <person name="Lee S.D."/>
        </authorList>
    </citation>
    <scope>NUCLEOTIDE SEQUENCE [LARGE SCALE GENOMIC DNA]</scope>
    <source>
        <strain evidence="6 7">GH1-50</strain>
    </source>
</reference>
<keyword evidence="3 5" id="KW-1133">Transmembrane helix</keyword>
<dbReference type="Gene3D" id="1.20.120.550">
    <property type="entry name" value="Membrane associated eicosanoid/glutathione metabolism-like domain"/>
    <property type="match status" value="1"/>
</dbReference>
<evidence type="ECO:0000256" key="1">
    <source>
        <dbReference type="ARBA" id="ARBA00004370"/>
    </source>
</evidence>
<evidence type="ECO:0000256" key="2">
    <source>
        <dbReference type="ARBA" id="ARBA00022692"/>
    </source>
</evidence>
<sequence length="129" mass="13200">MELPVTGLYAGALTLLFIALSFHVSITRGKTDTSLGDGGNPVMLSAMRRHGNLAEFLPLALLLLALAEMAGTGMIWLHLMGGLLVVGRLIHPLGIAPDGGIFAARVAGSLMTLGALLIGAVALLLAAFG</sequence>
<dbReference type="AlphaFoldDB" id="A0A7C9J2F6"/>
<dbReference type="InterPro" id="IPR001129">
    <property type="entry name" value="Membr-assoc_MAPEG"/>
</dbReference>
<dbReference type="SUPFAM" id="SSF161084">
    <property type="entry name" value="MAPEG domain-like"/>
    <property type="match status" value="1"/>
</dbReference>